<name>A0A350NZ42_9ALTE</name>
<dbReference type="Proteomes" id="UP000263517">
    <property type="component" value="Unassembled WGS sequence"/>
</dbReference>
<comment type="caution">
    <text evidence="1">The sequence shown here is derived from an EMBL/GenBank/DDBJ whole genome shotgun (WGS) entry which is preliminary data.</text>
</comment>
<accession>A0A350NZ42</accession>
<feature type="non-terminal residue" evidence="1">
    <location>
        <position position="1"/>
    </location>
</feature>
<proteinExistence type="predicted"/>
<protein>
    <submittedName>
        <fullName evidence="1">Uncharacterized protein</fullName>
    </submittedName>
</protein>
<gene>
    <name evidence="1" type="ORF">DCW74_01065</name>
</gene>
<dbReference type="EMBL" id="DNAN01000037">
    <property type="protein sequence ID" value="HAW74309.1"/>
    <property type="molecule type" value="Genomic_DNA"/>
</dbReference>
<organism evidence="1 2">
    <name type="scientific">Alteromonas australica</name>
    <dbReference type="NCBI Taxonomy" id="589873"/>
    <lineage>
        <taxon>Bacteria</taxon>
        <taxon>Pseudomonadati</taxon>
        <taxon>Pseudomonadota</taxon>
        <taxon>Gammaproteobacteria</taxon>
        <taxon>Alteromonadales</taxon>
        <taxon>Alteromonadaceae</taxon>
        <taxon>Alteromonas/Salinimonas group</taxon>
        <taxon>Alteromonas</taxon>
    </lineage>
</organism>
<evidence type="ECO:0000313" key="1">
    <source>
        <dbReference type="EMBL" id="HAW74309.1"/>
    </source>
</evidence>
<sequence length="59" mass="6615">RFGAQGMGHNYSAAARKSFKARHAKNIAKGKTSPAYWADRFLWAGPGKRSKQPPKKRRS</sequence>
<dbReference type="AlphaFoldDB" id="A0A350NZ42"/>
<reference evidence="1 2" key="1">
    <citation type="journal article" date="2018" name="Nat. Biotechnol.">
        <title>A standardized bacterial taxonomy based on genome phylogeny substantially revises the tree of life.</title>
        <authorList>
            <person name="Parks D.H."/>
            <person name="Chuvochina M."/>
            <person name="Waite D.W."/>
            <person name="Rinke C."/>
            <person name="Skarshewski A."/>
            <person name="Chaumeil P.A."/>
            <person name="Hugenholtz P."/>
        </authorList>
    </citation>
    <scope>NUCLEOTIDE SEQUENCE [LARGE SCALE GENOMIC DNA]</scope>
    <source>
        <strain evidence="1">UBA11978</strain>
    </source>
</reference>
<evidence type="ECO:0000313" key="2">
    <source>
        <dbReference type="Proteomes" id="UP000263517"/>
    </source>
</evidence>